<protein>
    <submittedName>
        <fullName evidence="7">NAD(P)-dependent oxidoreductase</fullName>
    </submittedName>
</protein>
<dbReference type="SUPFAM" id="SSF48179">
    <property type="entry name" value="6-phosphogluconate dehydrogenase C-terminal domain-like"/>
    <property type="match status" value="1"/>
</dbReference>
<evidence type="ECO:0000256" key="3">
    <source>
        <dbReference type="ARBA" id="ARBA00023027"/>
    </source>
</evidence>
<evidence type="ECO:0000313" key="7">
    <source>
        <dbReference type="EMBL" id="MBO1902335.1"/>
    </source>
</evidence>
<evidence type="ECO:0000259" key="5">
    <source>
        <dbReference type="Pfam" id="PF03446"/>
    </source>
</evidence>
<evidence type="ECO:0000256" key="2">
    <source>
        <dbReference type="ARBA" id="ARBA00023002"/>
    </source>
</evidence>
<accession>A0A939SCD3</accession>
<comment type="similarity">
    <text evidence="1">Belongs to the HIBADH-related family.</text>
</comment>
<dbReference type="PANTHER" id="PTHR43060:SF15">
    <property type="entry name" value="3-HYDROXYISOBUTYRATE DEHYDROGENASE-LIKE 1, MITOCHONDRIAL-RELATED"/>
    <property type="match status" value="1"/>
</dbReference>
<dbReference type="PIRSF" id="PIRSF000103">
    <property type="entry name" value="HIBADH"/>
    <property type="match status" value="1"/>
</dbReference>
<dbReference type="GO" id="GO:0016491">
    <property type="term" value="F:oxidoreductase activity"/>
    <property type="evidence" value="ECO:0007669"/>
    <property type="project" value="UniProtKB-KW"/>
</dbReference>
<gene>
    <name evidence="7" type="ORF">J4H92_10295</name>
</gene>
<dbReference type="AlphaFoldDB" id="A0A939SCD3"/>
<dbReference type="PANTHER" id="PTHR43060">
    <property type="entry name" value="3-HYDROXYISOBUTYRATE DEHYDROGENASE-LIKE 1, MITOCHONDRIAL-RELATED"/>
    <property type="match status" value="1"/>
</dbReference>
<dbReference type="InterPro" id="IPR002204">
    <property type="entry name" value="3-OH-isobutyrate_DH-rel_CS"/>
</dbReference>
<keyword evidence="3" id="KW-0520">NAD</keyword>
<dbReference type="InterPro" id="IPR015815">
    <property type="entry name" value="HIBADH-related"/>
</dbReference>
<evidence type="ECO:0000256" key="4">
    <source>
        <dbReference type="PIRSR" id="PIRSR000103-1"/>
    </source>
</evidence>
<dbReference type="InterPro" id="IPR006115">
    <property type="entry name" value="6PGDH_NADP-bd"/>
</dbReference>
<feature type="domain" description="6-phosphogluconate dehydrogenase NADP-binding" evidence="5">
    <location>
        <begin position="4"/>
        <end position="167"/>
    </location>
</feature>
<dbReference type="Gene3D" id="3.40.50.720">
    <property type="entry name" value="NAD(P)-binding Rossmann-like Domain"/>
    <property type="match status" value="1"/>
</dbReference>
<keyword evidence="2" id="KW-0560">Oxidoreductase</keyword>
<dbReference type="GO" id="GO:0016054">
    <property type="term" value="P:organic acid catabolic process"/>
    <property type="evidence" value="ECO:0007669"/>
    <property type="project" value="UniProtKB-ARBA"/>
</dbReference>
<dbReference type="PROSITE" id="PS00895">
    <property type="entry name" value="3_HYDROXYISOBUT_DH"/>
    <property type="match status" value="1"/>
</dbReference>
<name>A0A939SCD3_9MICO</name>
<evidence type="ECO:0000256" key="1">
    <source>
        <dbReference type="ARBA" id="ARBA00009080"/>
    </source>
</evidence>
<dbReference type="InterPro" id="IPR029154">
    <property type="entry name" value="HIBADH-like_NADP-bd"/>
</dbReference>
<dbReference type="InterPro" id="IPR036291">
    <property type="entry name" value="NAD(P)-bd_dom_sf"/>
</dbReference>
<dbReference type="GO" id="GO:0051287">
    <property type="term" value="F:NAD binding"/>
    <property type="evidence" value="ECO:0007669"/>
    <property type="project" value="InterPro"/>
</dbReference>
<comment type="caution">
    <text evidence="7">The sequence shown here is derived from an EMBL/GenBank/DDBJ whole genome shotgun (WGS) entry which is preliminary data.</text>
</comment>
<evidence type="ECO:0000313" key="8">
    <source>
        <dbReference type="Proteomes" id="UP000664382"/>
    </source>
</evidence>
<evidence type="ECO:0000259" key="6">
    <source>
        <dbReference type="Pfam" id="PF14833"/>
    </source>
</evidence>
<dbReference type="EMBL" id="JAGDYM010000011">
    <property type="protein sequence ID" value="MBO1902335.1"/>
    <property type="molecule type" value="Genomic_DNA"/>
</dbReference>
<dbReference type="Gene3D" id="1.10.1040.10">
    <property type="entry name" value="N-(1-d-carboxylethyl)-l-norvaline Dehydrogenase, domain 2"/>
    <property type="match status" value="1"/>
</dbReference>
<reference evidence="7" key="1">
    <citation type="submission" date="2021-03" db="EMBL/GenBank/DDBJ databases">
        <title>Leucobacter chromiisoli sp. nov., isolated from chromium-containing soil of chemical plant.</title>
        <authorList>
            <person name="Xu Z."/>
        </authorList>
    </citation>
    <scope>NUCLEOTIDE SEQUENCE</scope>
    <source>
        <strain evidence="7">S27</strain>
    </source>
</reference>
<dbReference type="InterPro" id="IPR008927">
    <property type="entry name" value="6-PGluconate_DH-like_C_sf"/>
</dbReference>
<dbReference type="GO" id="GO:0050661">
    <property type="term" value="F:NADP binding"/>
    <property type="evidence" value="ECO:0007669"/>
    <property type="project" value="InterPro"/>
</dbReference>
<keyword evidence="8" id="KW-1185">Reference proteome</keyword>
<proteinExistence type="inferred from homology"/>
<dbReference type="Pfam" id="PF03446">
    <property type="entry name" value="NAD_binding_2"/>
    <property type="match status" value="1"/>
</dbReference>
<organism evidence="7 8">
    <name type="scientific">Leucobacter weissii</name>
    <dbReference type="NCBI Taxonomy" id="1983706"/>
    <lineage>
        <taxon>Bacteria</taxon>
        <taxon>Bacillati</taxon>
        <taxon>Actinomycetota</taxon>
        <taxon>Actinomycetes</taxon>
        <taxon>Micrococcales</taxon>
        <taxon>Microbacteriaceae</taxon>
        <taxon>Leucobacter</taxon>
    </lineage>
</organism>
<sequence length="302" mass="30684">MARIQFIGLGTMGSPMVTRLTEAGHAVWVTDANPDAVARIVAATGARAWSEPAPPDGIDVLLLMLPNSGVVEAVLGSAEEPGALASAIDPSTVVLDMSSSHPDSTTALAAMLAGRGVALVDAPVSGGPVRAASGELAIMVGGAGDDATWERVRSVLEALGTSITRTGPAGSAHALKALNNLLSVIGIVGAVEVLQVGRKFGLEPGVMLDVINQSTGRNHATQVKLAPQVLDRGWNVGFSLELTVKDVLTALGLAESQGVRVPVSEAAVQVARDALASLSGSPADQSQIAQYLETLNGVSLAR</sequence>
<dbReference type="InterPro" id="IPR013328">
    <property type="entry name" value="6PGD_dom2"/>
</dbReference>
<dbReference type="Proteomes" id="UP000664382">
    <property type="component" value="Unassembled WGS sequence"/>
</dbReference>
<dbReference type="Pfam" id="PF14833">
    <property type="entry name" value="NAD_binding_11"/>
    <property type="match status" value="1"/>
</dbReference>
<feature type="domain" description="3-hydroxyisobutyrate dehydrogenase-like NAD-binding" evidence="6">
    <location>
        <begin position="170"/>
        <end position="292"/>
    </location>
</feature>
<dbReference type="RefSeq" id="WP_208098101.1">
    <property type="nucleotide sequence ID" value="NZ_JAGDYM010000011.1"/>
</dbReference>
<dbReference type="SUPFAM" id="SSF51735">
    <property type="entry name" value="NAD(P)-binding Rossmann-fold domains"/>
    <property type="match status" value="1"/>
</dbReference>
<feature type="active site" evidence="4">
    <location>
        <position position="176"/>
    </location>
</feature>